<organism evidence="4 5">
    <name type="scientific">Hymenobacter canadensis</name>
    <dbReference type="NCBI Taxonomy" id="2999067"/>
    <lineage>
        <taxon>Bacteria</taxon>
        <taxon>Pseudomonadati</taxon>
        <taxon>Bacteroidota</taxon>
        <taxon>Cytophagia</taxon>
        <taxon>Cytophagales</taxon>
        <taxon>Hymenobacteraceae</taxon>
        <taxon>Hymenobacter</taxon>
    </lineage>
</organism>
<dbReference type="RefSeq" id="WP_269559000.1">
    <property type="nucleotide sequence ID" value="NZ_CP114767.1"/>
</dbReference>
<feature type="transmembrane region" description="Helical" evidence="2">
    <location>
        <begin position="158"/>
        <end position="181"/>
    </location>
</feature>
<evidence type="ECO:0000313" key="4">
    <source>
        <dbReference type="EMBL" id="WBA40914.1"/>
    </source>
</evidence>
<keyword evidence="2" id="KW-0812">Transmembrane</keyword>
<keyword evidence="2" id="KW-0472">Membrane</keyword>
<sequence length="183" mass="19012">MYFRLPAASRPLLLFCSLLAGCRSEQVAFRFRPGPAGATAPATAAHSPASQLPKPTPTASLPTATVLPDVRPPHQQAVSPSPQKAVALLPVTRTARRLPAAAARLVRRPASEAAAALTTTKLQKAGLVFLGFGVLLLVLVLVLVLAPGTFTLAGAIMLYMGYLFGIAMLVVGLVLLLISLLSA</sequence>
<feature type="compositionally biased region" description="Low complexity" evidence="1">
    <location>
        <begin position="38"/>
        <end position="50"/>
    </location>
</feature>
<accession>A0ABY7LMU2</accession>
<dbReference type="PROSITE" id="PS51257">
    <property type="entry name" value="PROKAR_LIPOPROTEIN"/>
    <property type="match status" value="1"/>
</dbReference>
<evidence type="ECO:0000256" key="3">
    <source>
        <dbReference type="SAM" id="SignalP"/>
    </source>
</evidence>
<dbReference type="Proteomes" id="UP001211005">
    <property type="component" value="Chromosome"/>
</dbReference>
<evidence type="ECO:0000256" key="1">
    <source>
        <dbReference type="SAM" id="MobiDB-lite"/>
    </source>
</evidence>
<feature type="transmembrane region" description="Helical" evidence="2">
    <location>
        <begin position="127"/>
        <end position="146"/>
    </location>
</feature>
<evidence type="ECO:0000256" key="2">
    <source>
        <dbReference type="SAM" id="Phobius"/>
    </source>
</evidence>
<gene>
    <name evidence="4" type="ORF">O3303_13910</name>
</gene>
<proteinExistence type="predicted"/>
<dbReference type="EMBL" id="CP114767">
    <property type="protein sequence ID" value="WBA40914.1"/>
    <property type="molecule type" value="Genomic_DNA"/>
</dbReference>
<evidence type="ECO:0000313" key="5">
    <source>
        <dbReference type="Proteomes" id="UP001211005"/>
    </source>
</evidence>
<name>A0ABY7LMU2_9BACT</name>
<reference evidence="4 5" key="1">
    <citation type="submission" date="2022-12" db="EMBL/GenBank/DDBJ databases">
        <title>Hymenobacter canadensis sp. nov. isolated from lake water of the Cambridge Bay, Canada.</title>
        <authorList>
            <person name="Kim W.H."/>
            <person name="Lee Y.M."/>
        </authorList>
    </citation>
    <scope>NUCLEOTIDE SEQUENCE [LARGE SCALE GENOMIC DNA]</scope>
    <source>
        <strain evidence="4 5">PAMC 29467</strain>
    </source>
</reference>
<feature type="chain" id="PRO_5046998371" evidence="3">
    <location>
        <begin position="21"/>
        <end position="183"/>
    </location>
</feature>
<protein>
    <submittedName>
        <fullName evidence="4">Uncharacterized protein</fullName>
    </submittedName>
</protein>
<feature type="signal peptide" evidence="3">
    <location>
        <begin position="1"/>
        <end position="20"/>
    </location>
</feature>
<keyword evidence="2" id="KW-1133">Transmembrane helix</keyword>
<keyword evidence="3" id="KW-0732">Signal</keyword>
<keyword evidence="5" id="KW-1185">Reference proteome</keyword>
<feature type="region of interest" description="Disordered" evidence="1">
    <location>
        <begin position="38"/>
        <end position="62"/>
    </location>
</feature>